<dbReference type="Gene3D" id="3.40.190.150">
    <property type="entry name" value="Bordetella uptake gene, domain 1"/>
    <property type="match status" value="1"/>
</dbReference>
<keyword evidence="2" id="KW-0732">Signal</keyword>
<name>A0A7Z0KZJ4_9RHOB</name>
<dbReference type="Pfam" id="PF03401">
    <property type="entry name" value="TctC"/>
    <property type="match status" value="1"/>
</dbReference>
<gene>
    <name evidence="3" type="ORF">HUK65_15955</name>
</gene>
<dbReference type="PIRSF" id="PIRSF017082">
    <property type="entry name" value="YflP"/>
    <property type="match status" value="1"/>
</dbReference>
<protein>
    <submittedName>
        <fullName evidence="3">Tripartite tricarboxylate transporter substrate binding protein</fullName>
    </submittedName>
</protein>
<reference evidence="3 4" key="1">
    <citation type="journal article" date="2000" name="Arch. Microbiol.">
        <title>Rhodobaca bogoriensis gen. nov. and sp. nov., an alkaliphilic purple nonsulfur bacterium from African Rift Valley soda lakes.</title>
        <authorList>
            <person name="Milford A.D."/>
            <person name="Achenbach L.A."/>
            <person name="Jung D.O."/>
            <person name="Madigan M.T."/>
        </authorList>
    </citation>
    <scope>NUCLEOTIDE SEQUENCE [LARGE SCALE GENOMIC DNA]</scope>
    <source>
        <strain evidence="3 4">2376</strain>
    </source>
</reference>
<keyword evidence="4" id="KW-1185">Reference proteome</keyword>
<evidence type="ECO:0000313" key="4">
    <source>
        <dbReference type="Proteomes" id="UP000529417"/>
    </source>
</evidence>
<dbReference type="Proteomes" id="UP000529417">
    <property type="component" value="Unassembled WGS sequence"/>
</dbReference>
<evidence type="ECO:0000256" key="2">
    <source>
        <dbReference type="SAM" id="SignalP"/>
    </source>
</evidence>
<dbReference type="PANTHER" id="PTHR42928:SF5">
    <property type="entry name" value="BLR1237 PROTEIN"/>
    <property type="match status" value="1"/>
</dbReference>
<dbReference type="SUPFAM" id="SSF53850">
    <property type="entry name" value="Periplasmic binding protein-like II"/>
    <property type="match status" value="1"/>
</dbReference>
<comment type="similarity">
    <text evidence="1">Belongs to the UPF0065 (bug) family.</text>
</comment>
<dbReference type="InterPro" id="IPR042100">
    <property type="entry name" value="Bug_dom1"/>
</dbReference>
<proteinExistence type="inferred from homology"/>
<dbReference type="RefSeq" id="WP_179907274.1">
    <property type="nucleotide sequence ID" value="NZ_JACBXS010000048.1"/>
</dbReference>
<dbReference type="AlphaFoldDB" id="A0A7Z0KZJ4"/>
<evidence type="ECO:0000256" key="1">
    <source>
        <dbReference type="ARBA" id="ARBA00006987"/>
    </source>
</evidence>
<sequence>MTIRTLSGAALAATMLAAVPAAADFPDREITMVVPFGAGGSTDIVGRIAAQALSERLDVPVVVENRGGAGGTVGTQAAAGMDADGYAITVATTSTHVVGPLTNASVRYDPVEDFAHIGMIAETPYVLVVNPDLGVSDVSELIAMLEEAPGDLNFGSAGQGSTTHLAGLMFLAATGTEMEHIPYGSNAEATTALMGNEVQVLFGSMPAVLSQIQAESIDALAVGTVNRSPELPDVPTMQEAGVEGYRASLWLGLAAPAGTPDDVIATLSDALADSVGDADVAAQLASNGAEALAMTPEEFRTLISEELVTYGDIVAAMD</sequence>
<accession>A0A7Z0KZJ4</accession>
<evidence type="ECO:0000313" key="3">
    <source>
        <dbReference type="EMBL" id="NYS26479.1"/>
    </source>
</evidence>
<dbReference type="InterPro" id="IPR005064">
    <property type="entry name" value="BUG"/>
</dbReference>
<feature type="signal peptide" evidence="2">
    <location>
        <begin position="1"/>
        <end position="23"/>
    </location>
</feature>
<comment type="caution">
    <text evidence="3">The sequence shown here is derived from an EMBL/GenBank/DDBJ whole genome shotgun (WGS) entry which is preliminary data.</text>
</comment>
<feature type="chain" id="PRO_5031148481" evidence="2">
    <location>
        <begin position="24"/>
        <end position="318"/>
    </location>
</feature>
<dbReference type="Gene3D" id="3.40.190.10">
    <property type="entry name" value="Periplasmic binding protein-like II"/>
    <property type="match status" value="1"/>
</dbReference>
<organism evidence="3 4">
    <name type="scientific">Rhabdonatronobacter sediminivivens</name>
    <dbReference type="NCBI Taxonomy" id="2743469"/>
    <lineage>
        <taxon>Bacteria</taxon>
        <taxon>Pseudomonadati</taxon>
        <taxon>Pseudomonadota</taxon>
        <taxon>Alphaproteobacteria</taxon>
        <taxon>Rhodobacterales</taxon>
        <taxon>Paracoccaceae</taxon>
        <taxon>Rhabdonatronobacter</taxon>
    </lineage>
</organism>
<dbReference type="EMBL" id="JACBXS010000048">
    <property type="protein sequence ID" value="NYS26479.1"/>
    <property type="molecule type" value="Genomic_DNA"/>
</dbReference>
<dbReference type="CDD" id="cd07012">
    <property type="entry name" value="PBP2_Bug_TTT"/>
    <property type="match status" value="1"/>
</dbReference>
<dbReference type="PANTHER" id="PTHR42928">
    <property type="entry name" value="TRICARBOXYLATE-BINDING PROTEIN"/>
    <property type="match status" value="1"/>
</dbReference>